<evidence type="ECO:0000256" key="1">
    <source>
        <dbReference type="SAM" id="MobiDB-lite"/>
    </source>
</evidence>
<comment type="caution">
    <text evidence="2">The sequence shown here is derived from an EMBL/GenBank/DDBJ whole genome shotgun (WGS) entry which is preliminary data.</text>
</comment>
<gene>
    <name evidence="2" type="ORF">EVAR_40779_1</name>
</gene>
<name>A0A4C1X466_EUMVA</name>
<feature type="compositionally biased region" description="Polar residues" evidence="1">
    <location>
        <begin position="1"/>
        <end position="18"/>
    </location>
</feature>
<feature type="compositionally biased region" description="Low complexity" evidence="1">
    <location>
        <begin position="32"/>
        <end position="44"/>
    </location>
</feature>
<accession>A0A4C1X466</accession>
<evidence type="ECO:0000313" key="2">
    <source>
        <dbReference type="EMBL" id="GBP57920.1"/>
    </source>
</evidence>
<evidence type="ECO:0000313" key="3">
    <source>
        <dbReference type="Proteomes" id="UP000299102"/>
    </source>
</evidence>
<sequence length="83" mass="9049">MFWNSHLDSTSIEVITNNEVERHSTSDRVPAGRGSPSSGNGRSDSGVRADSRYSFPIYFADALFISRGGLTLKYCAQSGEMLS</sequence>
<reference evidence="2 3" key="1">
    <citation type="journal article" date="2019" name="Commun. Biol.">
        <title>The bagworm genome reveals a unique fibroin gene that provides high tensile strength.</title>
        <authorList>
            <person name="Kono N."/>
            <person name="Nakamura H."/>
            <person name="Ohtoshi R."/>
            <person name="Tomita M."/>
            <person name="Numata K."/>
            <person name="Arakawa K."/>
        </authorList>
    </citation>
    <scope>NUCLEOTIDE SEQUENCE [LARGE SCALE GENOMIC DNA]</scope>
</reference>
<dbReference type="AlphaFoldDB" id="A0A4C1X466"/>
<proteinExistence type="predicted"/>
<feature type="region of interest" description="Disordered" evidence="1">
    <location>
        <begin position="1"/>
        <end position="49"/>
    </location>
</feature>
<dbReference type="EMBL" id="BGZK01000723">
    <property type="protein sequence ID" value="GBP57920.1"/>
    <property type="molecule type" value="Genomic_DNA"/>
</dbReference>
<protein>
    <submittedName>
        <fullName evidence="2">Uncharacterized protein</fullName>
    </submittedName>
</protein>
<keyword evidence="3" id="KW-1185">Reference proteome</keyword>
<dbReference type="Proteomes" id="UP000299102">
    <property type="component" value="Unassembled WGS sequence"/>
</dbReference>
<organism evidence="2 3">
    <name type="scientific">Eumeta variegata</name>
    <name type="common">Bagworm moth</name>
    <name type="synonym">Eumeta japonica</name>
    <dbReference type="NCBI Taxonomy" id="151549"/>
    <lineage>
        <taxon>Eukaryota</taxon>
        <taxon>Metazoa</taxon>
        <taxon>Ecdysozoa</taxon>
        <taxon>Arthropoda</taxon>
        <taxon>Hexapoda</taxon>
        <taxon>Insecta</taxon>
        <taxon>Pterygota</taxon>
        <taxon>Neoptera</taxon>
        <taxon>Endopterygota</taxon>
        <taxon>Lepidoptera</taxon>
        <taxon>Glossata</taxon>
        <taxon>Ditrysia</taxon>
        <taxon>Tineoidea</taxon>
        <taxon>Psychidae</taxon>
        <taxon>Oiketicinae</taxon>
        <taxon>Eumeta</taxon>
    </lineage>
</organism>